<dbReference type="Proteomes" id="UP001271007">
    <property type="component" value="Unassembled WGS sequence"/>
</dbReference>
<keyword evidence="3" id="KW-1185">Reference proteome</keyword>
<dbReference type="AlphaFoldDB" id="A0AAJ0DJK0"/>
<evidence type="ECO:0000313" key="3">
    <source>
        <dbReference type="Proteomes" id="UP001271007"/>
    </source>
</evidence>
<feature type="compositionally biased region" description="Basic and acidic residues" evidence="1">
    <location>
        <begin position="224"/>
        <end position="236"/>
    </location>
</feature>
<evidence type="ECO:0000256" key="1">
    <source>
        <dbReference type="SAM" id="MobiDB-lite"/>
    </source>
</evidence>
<feature type="region of interest" description="Disordered" evidence="1">
    <location>
        <begin position="224"/>
        <end position="260"/>
    </location>
</feature>
<sequence>MFCFQDSEKFLDAVQILPSRSLDKTRKLSLVDSCFSNSRVLVKMRVQSFIAQMRNLEELELPSDYISQEDLDYLEHLSQLQRLSAVVMACGVVQRGGVSRPTFWVQMAKRIVPGPCRWGPEKYEHPWDGPQLAETSCFLCWSSSDEQLAWSSLWKADDQHPNLPQIFLPIIKDLESSPEQVAYPGYRDGRPTPVAVQIARERGIEVRMLGTLATGEMRRKLRFSKERDKRRAERARCSNPRPVRARDAAVGGVNYRAQSP</sequence>
<comment type="caution">
    <text evidence="2">The sequence shown here is derived from an EMBL/GenBank/DDBJ whole genome shotgun (WGS) entry which is preliminary data.</text>
</comment>
<evidence type="ECO:0000313" key="2">
    <source>
        <dbReference type="EMBL" id="KAK3051154.1"/>
    </source>
</evidence>
<gene>
    <name evidence="2" type="ORF">LTR09_007550</name>
</gene>
<dbReference type="EMBL" id="JAWDJX010000027">
    <property type="protein sequence ID" value="KAK3051154.1"/>
    <property type="molecule type" value="Genomic_DNA"/>
</dbReference>
<accession>A0AAJ0DJK0</accession>
<proteinExistence type="predicted"/>
<name>A0AAJ0DJK0_9PEZI</name>
<reference evidence="2" key="1">
    <citation type="submission" date="2023-04" db="EMBL/GenBank/DDBJ databases">
        <title>Black Yeasts Isolated from many extreme environments.</title>
        <authorList>
            <person name="Coleine C."/>
            <person name="Stajich J.E."/>
            <person name="Selbmann L."/>
        </authorList>
    </citation>
    <scope>NUCLEOTIDE SEQUENCE</scope>
    <source>
        <strain evidence="2">CCFEE 5312</strain>
    </source>
</reference>
<organism evidence="2 3">
    <name type="scientific">Extremus antarcticus</name>
    <dbReference type="NCBI Taxonomy" id="702011"/>
    <lineage>
        <taxon>Eukaryota</taxon>
        <taxon>Fungi</taxon>
        <taxon>Dikarya</taxon>
        <taxon>Ascomycota</taxon>
        <taxon>Pezizomycotina</taxon>
        <taxon>Dothideomycetes</taxon>
        <taxon>Dothideomycetidae</taxon>
        <taxon>Mycosphaerellales</taxon>
        <taxon>Extremaceae</taxon>
        <taxon>Extremus</taxon>
    </lineage>
</organism>
<protein>
    <submittedName>
        <fullName evidence="2">Uncharacterized protein</fullName>
    </submittedName>
</protein>